<dbReference type="SUPFAM" id="SSF56176">
    <property type="entry name" value="FAD-binding/transporter-associated domain-like"/>
    <property type="match status" value="1"/>
</dbReference>
<comment type="caution">
    <text evidence="5">The sequence shown here is derived from an EMBL/GenBank/DDBJ whole genome shotgun (WGS) entry which is preliminary data.</text>
</comment>
<evidence type="ECO:0000259" key="4">
    <source>
        <dbReference type="PROSITE" id="PS51387"/>
    </source>
</evidence>
<dbReference type="PANTHER" id="PTHR42659:SF2">
    <property type="entry name" value="XANTHINE DEHYDROGENASE SUBUNIT C-RELATED"/>
    <property type="match status" value="1"/>
</dbReference>
<evidence type="ECO:0000256" key="2">
    <source>
        <dbReference type="ARBA" id="ARBA00022827"/>
    </source>
</evidence>
<proteinExistence type="predicted"/>
<dbReference type="InterPro" id="IPR016169">
    <property type="entry name" value="FAD-bd_PCMH_sub2"/>
</dbReference>
<dbReference type="RefSeq" id="WP_184702380.1">
    <property type="nucleotide sequence ID" value="NZ_BAABEG010000004.1"/>
</dbReference>
<dbReference type="Gene3D" id="3.30.465.10">
    <property type="match status" value="1"/>
</dbReference>
<dbReference type="GO" id="GO:0043885">
    <property type="term" value="F:anaerobic carbon-monoxide dehydrogenase activity"/>
    <property type="evidence" value="ECO:0007669"/>
    <property type="project" value="UniProtKB-EC"/>
</dbReference>
<accession>A0A7X0KNV8</accession>
<dbReference type="InterPro" id="IPR036318">
    <property type="entry name" value="FAD-bd_PCMH-like_sf"/>
</dbReference>
<dbReference type="Gene3D" id="3.30.43.10">
    <property type="entry name" value="Uridine Diphospho-n-acetylenolpyruvylglucosamine Reductase, domain 2"/>
    <property type="match status" value="1"/>
</dbReference>
<dbReference type="PANTHER" id="PTHR42659">
    <property type="entry name" value="XANTHINE DEHYDROGENASE SUBUNIT C-RELATED"/>
    <property type="match status" value="1"/>
</dbReference>
<dbReference type="InterPro" id="IPR036683">
    <property type="entry name" value="CO_DH_flav_C_dom_sf"/>
</dbReference>
<dbReference type="EC" id="1.2.7.4" evidence="5"/>
<dbReference type="InterPro" id="IPR002346">
    <property type="entry name" value="Mopterin_DH_FAD-bd"/>
</dbReference>
<dbReference type="SUPFAM" id="SSF55447">
    <property type="entry name" value="CO dehydrogenase flavoprotein C-terminal domain-like"/>
    <property type="match status" value="1"/>
</dbReference>
<dbReference type="GO" id="GO:0071949">
    <property type="term" value="F:FAD binding"/>
    <property type="evidence" value="ECO:0007669"/>
    <property type="project" value="InterPro"/>
</dbReference>
<keyword evidence="6" id="KW-1185">Reference proteome</keyword>
<dbReference type="Gene3D" id="3.30.390.50">
    <property type="entry name" value="CO dehydrogenase flavoprotein, C-terminal domain"/>
    <property type="match status" value="1"/>
</dbReference>
<dbReference type="EMBL" id="JACHOU010000026">
    <property type="protein sequence ID" value="MBB6357568.1"/>
    <property type="molecule type" value="Genomic_DNA"/>
</dbReference>
<dbReference type="Proteomes" id="UP000536262">
    <property type="component" value="Unassembled WGS sequence"/>
</dbReference>
<dbReference type="InterPro" id="IPR016166">
    <property type="entry name" value="FAD-bd_PCMH"/>
</dbReference>
<keyword evidence="2" id="KW-0274">FAD</keyword>
<evidence type="ECO:0000256" key="1">
    <source>
        <dbReference type="ARBA" id="ARBA00022630"/>
    </source>
</evidence>
<feature type="domain" description="FAD-binding PCMH-type" evidence="4">
    <location>
        <begin position="12"/>
        <end position="188"/>
    </location>
</feature>
<evidence type="ECO:0000313" key="5">
    <source>
        <dbReference type="EMBL" id="MBB6357568.1"/>
    </source>
</evidence>
<reference evidence="5 6" key="1">
    <citation type="submission" date="2020-08" db="EMBL/GenBank/DDBJ databases">
        <title>Genomic Encyclopedia of Type Strains, Phase IV (KMG-IV): sequencing the most valuable type-strain genomes for metagenomic binning, comparative biology and taxonomic classification.</title>
        <authorList>
            <person name="Goeker M."/>
        </authorList>
    </citation>
    <scope>NUCLEOTIDE SEQUENCE [LARGE SCALE GENOMIC DNA]</scope>
    <source>
        <strain evidence="5 6">DSM 7051</strain>
    </source>
</reference>
<dbReference type="Pfam" id="PF00941">
    <property type="entry name" value="FAD_binding_5"/>
    <property type="match status" value="1"/>
</dbReference>
<evidence type="ECO:0000313" key="6">
    <source>
        <dbReference type="Proteomes" id="UP000536262"/>
    </source>
</evidence>
<keyword evidence="3 5" id="KW-0560">Oxidoreductase</keyword>
<name>A0A7X0KNV8_9HYPH</name>
<dbReference type="InterPro" id="IPR051312">
    <property type="entry name" value="Diverse_Substr_Oxidored"/>
</dbReference>
<dbReference type="PROSITE" id="PS51387">
    <property type="entry name" value="FAD_PCMH"/>
    <property type="match status" value="1"/>
</dbReference>
<dbReference type="InterPro" id="IPR005107">
    <property type="entry name" value="CO_DH_flav_C"/>
</dbReference>
<keyword evidence="1" id="KW-0285">Flavoprotein</keyword>
<organism evidence="5 6">
    <name type="scientific">Aminobacter aganoensis</name>
    <dbReference type="NCBI Taxonomy" id="83264"/>
    <lineage>
        <taxon>Bacteria</taxon>
        <taxon>Pseudomonadati</taxon>
        <taxon>Pseudomonadota</taxon>
        <taxon>Alphaproteobacteria</taxon>
        <taxon>Hyphomicrobiales</taxon>
        <taxon>Phyllobacteriaceae</taxon>
        <taxon>Aminobacter</taxon>
    </lineage>
</organism>
<gene>
    <name evidence="5" type="ORF">GGR00_005391</name>
</gene>
<dbReference type="SMART" id="SM01092">
    <property type="entry name" value="CO_deh_flav_C"/>
    <property type="match status" value="1"/>
</dbReference>
<protein>
    <submittedName>
        <fullName evidence="5">Carbon-monoxide dehydrogenase medium subunit</fullName>
        <ecNumber evidence="5">1.2.7.4</ecNumber>
    </submittedName>
</protein>
<sequence length="303" mass="33238">MTGHDPRKVKRVKPAPFEYHRPDTIEAAIKLLEDYGGEAKIISGGQSLLPMLAFRLLAPAALVDICRIPDLNTAKCSERGLTMGSRLRWVDIEKDLELRRSYPLLVAGVEHIAHYQIRNRGTIGGSLAHADPAAEFPALVLIHEGQIQVQGTGGSRLISAADFFHGMLTTDLSEDEIITRVHLPSWPETRCWSFKEFARRSGDFAISGVAVHFELKQGRIDSPRVVAFGVDDRPVNLTPLQSMLDGALPDLKTFAAVGAAAAKLDMIDPPSDIQASSEYRRALLGVLVERALADAFDKRGEVR</sequence>
<evidence type="ECO:0000256" key="3">
    <source>
        <dbReference type="ARBA" id="ARBA00023002"/>
    </source>
</evidence>
<dbReference type="AlphaFoldDB" id="A0A7X0KNV8"/>
<dbReference type="Pfam" id="PF03450">
    <property type="entry name" value="CO_deh_flav_C"/>
    <property type="match status" value="1"/>
</dbReference>
<dbReference type="InterPro" id="IPR016167">
    <property type="entry name" value="FAD-bd_PCMH_sub1"/>
</dbReference>